<keyword evidence="1" id="KW-0175">Coiled coil</keyword>
<evidence type="ECO:0000313" key="4">
    <source>
        <dbReference type="Proteomes" id="UP001140206"/>
    </source>
</evidence>
<organism evidence="3 4">
    <name type="scientific">Rhynchospora pubera</name>
    <dbReference type="NCBI Taxonomy" id="906938"/>
    <lineage>
        <taxon>Eukaryota</taxon>
        <taxon>Viridiplantae</taxon>
        <taxon>Streptophyta</taxon>
        <taxon>Embryophyta</taxon>
        <taxon>Tracheophyta</taxon>
        <taxon>Spermatophyta</taxon>
        <taxon>Magnoliopsida</taxon>
        <taxon>Liliopsida</taxon>
        <taxon>Poales</taxon>
        <taxon>Cyperaceae</taxon>
        <taxon>Cyperoideae</taxon>
        <taxon>Rhynchosporeae</taxon>
        <taxon>Rhynchospora</taxon>
    </lineage>
</organism>
<dbReference type="InterPro" id="IPR012458">
    <property type="entry name" value="DUF1664"/>
</dbReference>
<feature type="domain" description="DUF1664" evidence="2">
    <location>
        <begin position="156"/>
        <end position="279"/>
    </location>
</feature>
<dbReference type="AlphaFoldDB" id="A0AAV8CT30"/>
<gene>
    <name evidence="3" type="ORF">LUZ62_069085</name>
</gene>
<evidence type="ECO:0000313" key="3">
    <source>
        <dbReference type="EMBL" id="KAJ4758710.1"/>
    </source>
</evidence>
<dbReference type="EMBL" id="JAMFTS010000004">
    <property type="protein sequence ID" value="KAJ4758710.1"/>
    <property type="molecule type" value="Genomic_DNA"/>
</dbReference>
<comment type="caution">
    <text evidence="3">The sequence shown here is derived from an EMBL/GenBank/DDBJ whole genome shotgun (WGS) entry which is preliminary data.</text>
</comment>
<dbReference type="PANTHER" id="PTHR46667:SF1">
    <property type="entry name" value="OS09G0482740 PROTEIN"/>
    <property type="match status" value="1"/>
</dbReference>
<evidence type="ECO:0000259" key="2">
    <source>
        <dbReference type="Pfam" id="PF07889"/>
    </source>
</evidence>
<dbReference type="Pfam" id="PF07889">
    <property type="entry name" value="DUF1664"/>
    <property type="match status" value="1"/>
</dbReference>
<feature type="coiled-coil region" evidence="1">
    <location>
        <begin position="216"/>
        <end position="278"/>
    </location>
</feature>
<proteinExistence type="predicted"/>
<sequence length="389" mass="42247">MRRKQEAHIYNNFGGVQTATTIVICKKTSGLRIGRRPPFLSCRILFLPINPTRLFVRRRSGNGRMAMHSGAATSKVLIALGTAGLAGSIVLRNGQLSDVLAQILELVKGVNEGEVSPGHIDMALLAAQIRHLAQEVRDLTASKPVTILTGDSASRGKISSFILPAEAIGAVGYCYMKLKGMSFSDVMFVTKQHMATAVASVSKQLEQVSDALAATKQHLTQKLENLDGKIDDQREVSKAIMNEVNDVKTDLSQIGFDIESIQQMVAALEGKVGLLENKQDVANAGIWYLCQVAGGIKDGIHAKFFQEASEKLKPSHALTFSEATDKLKGLHILSDDMKPEEAIDLDSKKGLFEGKDSEKPVAKGTFPTVRTIHRTYTSNLTSMKQGFVL</sequence>
<reference evidence="3" key="1">
    <citation type="submission" date="2022-08" db="EMBL/GenBank/DDBJ databases">
        <authorList>
            <person name="Marques A."/>
        </authorList>
    </citation>
    <scope>NUCLEOTIDE SEQUENCE</scope>
    <source>
        <strain evidence="3">RhyPub2mFocal</strain>
        <tissue evidence="3">Leaves</tissue>
    </source>
</reference>
<accession>A0AAV8CT30</accession>
<protein>
    <recommendedName>
        <fullName evidence="2">DUF1664 domain-containing protein</fullName>
    </recommendedName>
</protein>
<dbReference type="Gene3D" id="1.20.5.340">
    <property type="match status" value="1"/>
</dbReference>
<evidence type="ECO:0000256" key="1">
    <source>
        <dbReference type="SAM" id="Coils"/>
    </source>
</evidence>
<dbReference type="Proteomes" id="UP001140206">
    <property type="component" value="Chromosome 4"/>
</dbReference>
<name>A0AAV8CT30_9POAL</name>
<dbReference type="PANTHER" id="PTHR46667">
    <property type="entry name" value="OS05G0182700 PROTEIN"/>
    <property type="match status" value="1"/>
</dbReference>
<keyword evidence="4" id="KW-1185">Reference proteome</keyword>